<dbReference type="EMBL" id="JALLAZ020001194">
    <property type="protein sequence ID" value="KAL3778908.1"/>
    <property type="molecule type" value="Genomic_DNA"/>
</dbReference>
<name>A0ABD3NTZ6_9STRA</name>
<evidence type="ECO:0000256" key="3">
    <source>
        <dbReference type="ARBA" id="ARBA00022827"/>
    </source>
</evidence>
<dbReference type="EC" id="1.1.5.3" evidence="1"/>
<dbReference type="Proteomes" id="UP001530315">
    <property type="component" value="Unassembled WGS sequence"/>
</dbReference>
<evidence type="ECO:0000256" key="2">
    <source>
        <dbReference type="ARBA" id="ARBA00022630"/>
    </source>
</evidence>
<accession>A0ABD3NTZ6</accession>
<dbReference type="InterPro" id="IPR000447">
    <property type="entry name" value="G3P_DH_FAD-dep"/>
</dbReference>
<feature type="region of interest" description="Disordered" evidence="5">
    <location>
        <begin position="150"/>
        <end position="169"/>
    </location>
</feature>
<keyword evidence="3" id="KW-0274">FAD</keyword>
<dbReference type="PANTHER" id="PTHR11985">
    <property type="entry name" value="GLYCEROL-3-PHOSPHATE DEHYDROGENASE"/>
    <property type="match status" value="1"/>
</dbReference>
<comment type="caution">
    <text evidence="6">The sequence shown here is derived from an EMBL/GenBank/DDBJ whole genome shotgun (WGS) entry which is preliminary data.</text>
</comment>
<feature type="compositionally biased region" description="Polar residues" evidence="5">
    <location>
        <begin position="155"/>
        <end position="167"/>
    </location>
</feature>
<gene>
    <name evidence="6" type="ORF">ACHAW5_007240</name>
</gene>
<proteinExistence type="predicted"/>
<feature type="compositionally biased region" description="Basic residues" evidence="5">
    <location>
        <begin position="211"/>
        <end position="223"/>
    </location>
</feature>
<feature type="region of interest" description="Disordered" evidence="5">
    <location>
        <begin position="202"/>
        <end position="244"/>
    </location>
</feature>
<keyword evidence="2" id="KW-0285">Flavoprotein</keyword>
<keyword evidence="4" id="KW-0560">Oxidoreductase</keyword>
<keyword evidence="7" id="KW-1185">Reference proteome</keyword>
<evidence type="ECO:0000313" key="6">
    <source>
        <dbReference type="EMBL" id="KAL3778908.1"/>
    </source>
</evidence>
<reference evidence="6 7" key="1">
    <citation type="submission" date="2024-10" db="EMBL/GenBank/DDBJ databases">
        <title>Updated reference genomes for cyclostephanoid diatoms.</title>
        <authorList>
            <person name="Roberts W.R."/>
            <person name="Alverson A.J."/>
        </authorList>
    </citation>
    <scope>NUCLEOTIDE SEQUENCE [LARGE SCALE GENOMIC DNA]</scope>
    <source>
        <strain evidence="6 7">AJA276-08</strain>
    </source>
</reference>
<dbReference type="GO" id="GO:0004368">
    <property type="term" value="F:glycerol-3-phosphate dehydrogenase (quinone) activity"/>
    <property type="evidence" value="ECO:0007669"/>
    <property type="project" value="UniProtKB-EC"/>
</dbReference>
<dbReference type="PANTHER" id="PTHR11985:SF15">
    <property type="entry name" value="GLYCEROL-3-PHOSPHATE DEHYDROGENASE, MITOCHONDRIAL"/>
    <property type="match status" value="1"/>
</dbReference>
<evidence type="ECO:0000256" key="5">
    <source>
        <dbReference type="SAM" id="MobiDB-lite"/>
    </source>
</evidence>
<evidence type="ECO:0000256" key="4">
    <source>
        <dbReference type="ARBA" id="ARBA00023002"/>
    </source>
</evidence>
<organism evidence="6 7">
    <name type="scientific">Stephanodiscus triporus</name>
    <dbReference type="NCBI Taxonomy" id="2934178"/>
    <lineage>
        <taxon>Eukaryota</taxon>
        <taxon>Sar</taxon>
        <taxon>Stramenopiles</taxon>
        <taxon>Ochrophyta</taxon>
        <taxon>Bacillariophyta</taxon>
        <taxon>Coscinodiscophyceae</taxon>
        <taxon>Thalassiosirophycidae</taxon>
        <taxon>Stephanodiscales</taxon>
        <taxon>Stephanodiscaceae</taxon>
        <taxon>Stephanodiscus</taxon>
    </lineage>
</organism>
<protein>
    <recommendedName>
        <fullName evidence="1">glycerol-3-phosphate dehydrogenase</fullName>
        <ecNumber evidence="1">1.1.5.3</ecNumber>
    </recommendedName>
</protein>
<evidence type="ECO:0000313" key="7">
    <source>
        <dbReference type="Proteomes" id="UP001530315"/>
    </source>
</evidence>
<sequence length="244" mass="27053">MMAEELGWMLKECEKYLSKDLKVRRSDVLSAWGRSAGSRDIHESPDRNDREMARTCSIGCWARDARCNTLDIVLHGNEGYSKSLSIQLIQKYGLTPDVAEVGRSSLCTPFSFPSPPFFRRLIPSTATHPLLSVAFGDAVKSPASCRNPADECGSCSPTPSRQGSSGQVRHEARVNYPYIGEEVRYACQEYACTIEDDAIASDASRSSTARQRSRRCRSGRHNGRGAGVESQRVKERRSMRLGPT</sequence>
<dbReference type="AlphaFoldDB" id="A0ABD3NTZ6"/>
<evidence type="ECO:0000256" key="1">
    <source>
        <dbReference type="ARBA" id="ARBA00013029"/>
    </source>
</evidence>